<evidence type="ECO:0000313" key="3">
    <source>
        <dbReference type="Proteomes" id="UP000203302"/>
    </source>
</evidence>
<protein>
    <submittedName>
        <fullName evidence="2">Uncharacterized protein</fullName>
    </submittedName>
</protein>
<reference evidence="3" key="1">
    <citation type="submission" date="2016-06" db="EMBL/GenBank/DDBJ databases">
        <authorList>
            <person name="Berg J.A."/>
            <person name="Grossarth S.E."/>
            <person name="Jarvis T.M."/>
            <person name="Merrill B.D."/>
            <person name="Breakwell D.P."/>
            <person name="Hope S."/>
            <person name="Grose J.H."/>
        </authorList>
    </citation>
    <scope>NUCLEOTIDE SEQUENCE [LARGE SCALE GENOMIC DNA]</scope>
</reference>
<dbReference type="EMBL" id="KX397368">
    <property type="protein sequence ID" value="ANZ49128.1"/>
    <property type="molecule type" value="Genomic_DNA"/>
</dbReference>
<sequence length="218" mass="24308">MINKELFNDKWCYPQTEPDNQGNTRKLGIEPNFFKDSPDCEGLKFSYSFGKGEGVYYNLGPTMCQVLVDALQDMLKKSEKDVLSLPFSGGNKGTITLSVGRGDDLIPFMAIGGEINGQRRTKKFFFTTPKGYGIVRNGTPVSDLENAERMCRAFIGRFHKFQEWLDDSYKKREWNQNGGGRQGSGGYNRQGGGNNNNYQGGGNQQSAPAATDNFDDYV</sequence>
<dbReference type="OrthoDB" id="17274at10239"/>
<dbReference type="GeneID" id="29069168"/>
<gene>
    <name evidence="2" type="ORF">HUXLEY_46</name>
</gene>
<dbReference type="KEGG" id="vg:29069168"/>
<evidence type="ECO:0000256" key="1">
    <source>
        <dbReference type="SAM" id="MobiDB-lite"/>
    </source>
</evidence>
<organism evidence="2 3">
    <name type="scientific">Erwinia phage vB_EamM_Huxley</name>
    <dbReference type="NCBI Taxonomy" id="1883373"/>
    <lineage>
        <taxon>Viruses</taxon>
        <taxon>Duplodnaviria</taxon>
        <taxon>Heunggongvirae</taxon>
        <taxon>Uroviricota</taxon>
        <taxon>Caudoviricetes</taxon>
        <taxon>Chimalliviridae</taxon>
        <taxon>Machinavirus</taxon>
        <taxon>Machinavirus machina</taxon>
    </lineage>
</organism>
<name>A0A1B2ICZ3_9CAUD</name>
<proteinExistence type="predicted"/>
<dbReference type="RefSeq" id="YP_009293014.1">
    <property type="nucleotide sequence ID" value="NC_031127.1"/>
</dbReference>
<feature type="compositionally biased region" description="Gly residues" evidence="1">
    <location>
        <begin position="177"/>
        <end position="203"/>
    </location>
</feature>
<accession>A0A1B2ICZ3</accession>
<evidence type="ECO:0000313" key="2">
    <source>
        <dbReference type="EMBL" id="ANZ49128.1"/>
    </source>
</evidence>
<dbReference type="Proteomes" id="UP000203302">
    <property type="component" value="Segment"/>
</dbReference>
<feature type="region of interest" description="Disordered" evidence="1">
    <location>
        <begin position="175"/>
        <end position="218"/>
    </location>
</feature>